<proteinExistence type="predicted"/>
<dbReference type="EMBL" id="ABIY02000097">
    <property type="protein sequence ID" value="EDV00348.1"/>
    <property type="molecule type" value="Genomic_DNA"/>
</dbReference>
<evidence type="ECO:0000313" key="1">
    <source>
        <dbReference type="EMBL" id="EDV00348.1"/>
    </source>
</evidence>
<evidence type="ECO:0000313" key="2">
    <source>
        <dbReference type="Proteomes" id="UP000003146"/>
    </source>
</evidence>
<organism evidence="1 2">
    <name type="scientific">Phocaeicola coprocola DSM 17136</name>
    <dbReference type="NCBI Taxonomy" id="470145"/>
    <lineage>
        <taxon>Bacteria</taxon>
        <taxon>Pseudomonadati</taxon>
        <taxon>Bacteroidota</taxon>
        <taxon>Bacteroidia</taxon>
        <taxon>Bacteroidales</taxon>
        <taxon>Bacteroidaceae</taxon>
        <taxon>Phocaeicola</taxon>
    </lineage>
</organism>
<reference evidence="1 2" key="2">
    <citation type="submission" date="2008-04" db="EMBL/GenBank/DDBJ databases">
        <authorList>
            <person name="Fulton L."/>
            <person name="Clifton S."/>
            <person name="Fulton B."/>
            <person name="Xu J."/>
            <person name="Minx P."/>
            <person name="Pepin K.H."/>
            <person name="Johnson M."/>
            <person name="Thiruvilangam P."/>
            <person name="Bhonagiri V."/>
            <person name="Nash W.E."/>
            <person name="Mardis E.R."/>
            <person name="Wilson R.K."/>
        </authorList>
    </citation>
    <scope>NUCLEOTIDE SEQUENCE [LARGE SCALE GENOMIC DNA]</scope>
    <source>
        <strain evidence="1 2">DSM 17136</strain>
    </source>
</reference>
<gene>
    <name evidence="1" type="ORF">BACCOP_02636</name>
</gene>
<reference evidence="1 2" key="1">
    <citation type="submission" date="2008-04" db="EMBL/GenBank/DDBJ databases">
        <title>Draft genome sequence of Bacteroides coprocola (DSM 17136).</title>
        <authorList>
            <person name="Sudarsanam P."/>
            <person name="Ley R."/>
            <person name="Guruge J."/>
            <person name="Turnbaugh P.J."/>
            <person name="Mahowald M."/>
            <person name="Liep D."/>
            <person name="Gordon J."/>
        </authorList>
    </citation>
    <scope>NUCLEOTIDE SEQUENCE [LARGE SCALE GENOMIC DNA]</scope>
    <source>
        <strain evidence="1 2">DSM 17136</strain>
    </source>
</reference>
<name>B3JL54_9BACT</name>
<dbReference type="Proteomes" id="UP000003146">
    <property type="component" value="Unassembled WGS sequence"/>
</dbReference>
<dbReference type="STRING" id="470145.BACCOP_02636"/>
<comment type="caution">
    <text evidence="1">The sequence shown here is derived from an EMBL/GenBank/DDBJ whole genome shotgun (WGS) entry which is preliminary data.</text>
</comment>
<sequence>MFCVLLFEFVRNFACLSVILFCYKKDKLALLEYSVWKADRIININKLMC</sequence>
<dbReference type="HOGENOM" id="CLU_3132185_0_0_10"/>
<protein>
    <submittedName>
        <fullName evidence="1">Uncharacterized protein</fullName>
    </submittedName>
</protein>
<dbReference type="AlphaFoldDB" id="B3JL54"/>
<accession>B3JL54</accession>